<reference evidence="3" key="1">
    <citation type="submission" date="2017-07" db="EMBL/GenBank/DDBJ databases">
        <title>Taro Niue Genome Assembly and Annotation.</title>
        <authorList>
            <person name="Atibalentja N."/>
            <person name="Keating K."/>
            <person name="Fields C.J."/>
        </authorList>
    </citation>
    <scope>NUCLEOTIDE SEQUENCE</scope>
    <source>
        <strain evidence="3">Niue_2</strain>
        <tissue evidence="3">Leaf</tissue>
    </source>
</reference>
<keyword evidence="1" id="KW-0732">Signal</keyword>
<dbReference type="Pfam" id="PF13409">
    <property type="entry name" value="GST_N_2"/>
    <property type="match status" value="1"/>
</dbReference>
<organism evidence="3 4">
    <name type="scientific">Colocasia esculenta</name>
    <name type="common">Wild taro</name>
    <name type="synonym">Arum esculentum</name>
    <dbReference type="NCBI Taxonomy" id="4460"/>
    <lineage>
        <taxon>Eukaryota</taxon>
        <taxon>Viridiplantae</taxon>
        <taxon>Streptophyta</taxon>
        <taxon>Embryophyta</taxon>
        <taxon>Tracheophyta</taxon>
        <taxon>Spermatophyta</taxon>
        <taxon>Magnoliopsida</taxon>
        <taxon>Liliopsida</taxon>
        <taxon>Araceae</taxon>
        <taxon>Aroideae</taxon>
        <taxon>Colocasieae</taxon>
        <taxon>Colocasia</taxon>
    </lineage>
</organism>
<dbReference type="InterPro" id="IPR004045">
    <property type="entry name" value="Glutathione_S-Trfase_N"/>
</dbReference>
<dbReference type="PANTHER" id="PTHR32419">
    <property type="entry name" value="GLUTATHIONYL-HYDROQUINONE REDUCTASE"/>
    <property type="match status" value="1"/>
</dbReference>
<dbReference type="Proteomes" id="UP000652761">
    <property type="component" value="Unassembled WGS sequence"/>
</dbReference>
<protein>
    <recommendedName>
        <fullName evidence="2">GST N-terminal domain-containing protein</fullName>
    </recommendedName>
</protein>
<evidence type="ECO:0000259" key="2">
    <source>
        <dbReference type="Pfam" id="PF13409"/>
    </source>
</evidence>
<feature type="signal peptide" evidence="1">
    <location>
        <begin position="1"/>
        <end position="17"/>
    </location>
</feature>
<comment type="caution">
    <text evidence="3">The sequence shown here is derived from an EMBL/GenBank/DDBJ whole genome shotgun (WGS) entry which is preliminary data.</text>
</comment>
<dbReference type="InterPro" id="IPR016639">
    <property type="entry name" value="GST_Omega/GSH"/>
</dbReference>
<dbReference type="Gene3D" id="3.40.30.10">
    <property type="entry name" value="Glutaredoxin"/>
    <property type="match status" value="1"/>
</dbReference>
<name>A0A843WVU5_COLES</name>
<accession>A0A843WVU5</accession>
<dbReference type="AlphaFoldDB" id="A0A843WVU5"/>
<evidence type="ECO:0000256" key="1">
    <source>
        <dbReference type="SAM" id="SignalP"/>
    </source>
</evidence>
<proteinExistence type="predicted"/>
<dbReference type="OrthoDB" id="2309723at2759"/>
<dbReference type="PANTHER" id="PTHR32419:SF6">
    <property type="entry name" value="GLUTATHIONE S-TRANSFERASE OMEGA-LIKE 1-RELATED"/>
    <property type="match status" value="1"/>
</dbReference>
<evidence type="ECO:0000313" key="4">
    <source>
        <dbReference type="Proteomes" id="UP000652761"/>
    </source>
</evidence>
<sequence length="175" mass="19565">MLSVIHLLDLSANLVVAHNSFDQALGTINSDLKWETSQAVKPIWERTKEIDGHFGWVFPSSNMEEPGAEPDPLNGAKSIRELYELSSASYSGKFTVPVLWDKKNKTIVNNESAEIIQMLNSEFNDIAENAALDLFPQQLQTQINEVNKWAYDAINNGVYKCGFAQKQGPYDEVTA</sequence>
<dbReference type="GO" id="GO:0004364">
    <property type="term" value="F:glutathione transferase activity"/>
    <property type="evidence" value="ECO:0007669"/>
    <property type="project" value="InterPro"/>
</dbReference>
<gene>
    <name evidence="3" type="ORF">Taro_048441</name>
</gene>
<keyword evidence="4" id="KW-1185">Reference proteome</keyword>
<feature type="chain" id="PRO_5032653509" description="GST N-terminal domain-containing protein" evidence="1">
    <location>
        <begin position="18"/>
        <end position="175"/>
    </location>
</feature>
<feature type="domain" description="GST N-terminal" evidence="2">
    <location>
        <begin position="56"/>
        <end position="121"/>
    </location>
</feature>
<evidence type="ECO:0000313" key="3">
    <source>
        <dbReference type="EMBL" id="MQM15493.1"/>
    </source>
</evidence>
<dbReference type="EMBL" id="NMUH01006537">
    <property type="protein sequence ID" value="MQM15493.1"/>
    <property type="molecule type" value="Genomic_DNA"/>
</dbReference>
<dbReference type="Gene3D" id="1.20.1050.10">
    <property type="match status" value="1"/>
</dbReference>
<dbReference type="GO" id="GO:0005737">
    <property type="term" value="C:cytoplasm"/>
    <property type="evidence" value="ECO:0007669"/>
    <property type="project" value="TreeGrafter"/>
</dbReference>